<dbReference type="AlphaFoldDB" id="A0A841JYX5"/>
<reference evidence="3 4" key="1">
    <citation type="submission" date="2020-08" db="EMBL/GenBank/DDBJ databases">
        <title>Genomic Encyclopedia of Type Strains, Phase IV (KMG-IV): sequencing the most valuable type-strain genomes for metagenomic binning, comparative biology and taxonomic classification.</title>
        <authorList>
            <person name="Goeker M."/>
        </authorList>
    </citation>
    <scope>NUCLEOTIDE SEQUENCE [LARGE SCALE GENOMIC DNA]</scope>
    <source>
        <strain evidence="3 4">DSM 103733</strain>
    </source>
</reference>
<dbReference type="NCBIfam" id="TIGR02022">
    <property type="entry name" value="hutF"/>
    <property type="match status" value="1"/>
</dbReference>
<dbReference type="Gene3D" id="3.20.20.140">
    <property type="entry name" value="Metal-dependent hydrolases"/>
    <property type="match status" value="1"/>
</dbReference>
<dbReference type="NCBIfam" id="NF006681">
    <property type="entry name" value="PRK09229.1-2"/>
    <property type="match status" value="1"/>
</dbReference>
<dbReference type="SUPFAM" id="SSF51338">
    <property type="entry name" value="Composite domain of metallo-dependent hydrolases"/>
    <property type="match status" value="1"/>
</dbReference>
<comment type="caution">
    <text evidence="3">The sequence shown here is derived from an EMBL/GenBank/DDBJ whole genome shotgun (WGS) entry which is preliminary data.</text>
</comment>
<dbReference type="EC" id="3.5.3.13" evidence="3"/>
<keyword evidence="1 3" id="KW-0378">Hydrolase</keyword>
<dbReference type="InterPro" id="IPR010252">
    <property type="entry name" value="HutF"/>
</dbReference>
<evidence type="ECO:0000313" key="3">
    <source>
        <dbReference type="EMBL" id="MBB6145607.1"/>
    </source>
</evidence>
<evidence type="ECO:0000313" key="4">
    <source>
        <dbReference type="Proteomes" id="UP000538666"/>
    </source>
</evidence>
<dbReference type="GO" id="GO:0050416">
    <property type="term" value="F:formimidoylglutamate deiminase activity"/>
    <property type="evidence" value="ECO:0007669"/>
    <property type="project" value="UniProtKB-EC"/>
</dbReference>
<dbReference type="InterPro" id="IPR050287">
    <property type="entry name" value="MTA/SAH_deaminase"/>
</dbReference>
<dbReference type="Proteomes" id="UP000538666">
    <property type="component" value="Unassembled WGS sequence"/>
</dbReference>
<dbReference type="RefSeq" id="WP_050060658.1">
    <property type="nucleotide sequence ID" value="NZ_JACHEK010000007.1"/>
</dbReference>
<organism evidence="3 4">
    <name type="scientific">Silvibacterium bohemicum</name>
    <dbReference type="NCBI Taxonomy" id="1577686"/>
    <lineage>
        <taxon>Bacteria</taxon>
        <taxon>Pseudomonadati</taxon>
        <taxon>Acidobacteriota</taxon>
        <taxon>Terriglobia</taxon>
        <taxon>Terriglobales</taxon>
        <taxon>Acidobacteriaceae</taxon>
        <taxon>Silvibacterium</taxon>
    </lineage>
</organism>
<sequence>MTKRIYHPDLVLTERGFESGRAVVVNNDGRIEAIVPAKESEKHEAVRLVGKALLPGFANAHSHTFQRLIRGRTETRGASGDDFWTWREAMYRAANSVDADDVYHVARMAFLEMVMAGTTTVGEFHYLHRAQDRSAYPDPNLLSRKIIAAAESVGLRIALLRVAYARAGYELPPHAGQARFYETPQEYLENTAVLAAEFMGEKVWVGVAPHSIRAVPLAQLEEIAAWARERGLVVHMHAAEQVAELAACRREYGATPIQLLAERGLLSSKMTLVHAIHITETEMDALAAADTVICSCPTTERNLGDGIIDAARAAQRGIRFAFGSDSETLIDPLEDAREIEYHLRLQIQKRVVLDEIGGRNLSQRLFQYATEGGAQALGFDSGVIAIGRPADFFAVDLGDPSIAGNSPEDLLASIVFGLSRTAIRDVMVGGEHILRDGRHPLQEEIVNSYQSVYRKVWQA</sequence>
<dbReference type="EMBL" id="JACHEK010000007">
    <property type="protein sequence ID" value="MBB6145607.1"/>
    <property type="molecule type" value="Genomic_DNA"/>
</dbReference>
<name>A0A841JYX5_9BACT</name>
<gene>
    <name evidence="3" type="ORF">HNQ77_003568</name>
</gene>
<dbReference type="InterPro" id="IPR011059">
    <property type="entry name" value="Metal-dep_hydrolase_composite"/>
</dbReference>
<dbReference type="Pfam" id="PF01979">
    <property type="entry name" value="Amidohydro_1"/>
    <property type="match status" value="1"/>
</dbReference>
<evidence type="ECO:0000259" key="2">
    <source>
        <dbReference type="Pfam" id="PF01979"/>
    </source>
</evidence>
<dbReference type="OrthoDB" id="9807210at2"/>
<feature type="domain" description="Amidohydrolase-related" evidence="2">
    <location>
        <begin position="53"/>
        <end position="431"/>
    </location>
</feature>
<dbReference type="InterPro" id="IPR032466">
    <property type="entry name" value="Metal_Hydrolase"/>
</dbReference>
<protein>
    <submittedName>
        <fullName evidence="3">Formimidoylglutamate deiminase</fullName>
        <ecNumber evidence="3">3.5.3.13</ecNumber>
    </submittedName>
</protein>
<dbReference type="InterPro" id="IPR006680">
    <property type="entry name" value="Amidohydro-rel"/>
</dbReference>
<dbReference type="PANTHER" id="PTHR43794:SF11">
    <property type="entry name" value="AMIDOHYDROLASE-RELATED DOMAIN-CONTAINING PROTEIN"/>
    <property type="match status" value="1"/>
</dbReference>
<dbReference type="PANTHER" id="PTHR43794">
    <property type="entry name" value="AMINOHYDROLASE SSNA-RELATED"/>
    <property type="match status" value="1"/>
</dbReference>
<proteinExistence type="predicted"/>
<dbReference type="Gene3D" id="2.30.40.10">
    <property type="entry name" value="Urease, subunit C, domain 1"/>
    <property type="match status" value="1"/>
</dbReference>
<evidence type="ECO:0000256" key="1">
    <source>
        <dbReference type="ARBA" id="ARBA00022801"/>
    </source>
</evidence>
<accession>A0A841JYX5</accession>
<dbReference type="SUPFAM" id="SSF51556">
    <property type="entry name" value="Metallo-dependent hydrolases"/>
    <property type="match status" value="1"/>
</dbReference>
<keyword evidence="4" id="KW-1185">Reference proteome</keyword>